<evidence type="ECO:0000313" key="2">
    <source>
        <dbReference type="Proteomes" id="UP000092993"/>
    </source>
</evidence>
<gene>
    <name evidence="1" type="ORF">A0H81_07294</name>
</gene>
<comment type="caution">
    <text evidence="1">The sequence shown here is derived from an EMBL/GenBank/DDBJ whole genome shotgun (WGS) entry which is preliminary data.</text>
</comment>
<protein>
    <submittedName>
        <fullName evidence="1">Uncharacterized protein</fullName>
    </submittedName>
</protein>
<reference evidence="1 2" key="1">
    <citation type="submission" date="2016-03" db="EMBL/GenBank/DDBJ databases">
        <title>Whole genome sequencing of Grifola frondosa 9006-11.</title>
        <authorList>
            <person name="Min B."/>
            <person name="Park H."/>
            <person name="Kim J.-G."/>
            <person name="Cho H."/>
            <person name="Oh Y.-L."/>
            <person name="Kong W.-S."/>
            <person name="Choi I.-G."/>
        </authorList>
    </citation>
    <scope>NUCLEOTIDE SEQUENCE [LARGE SCALE GENOMIC DNA]</scope>
    <source>
        <strain evidence="1 2">9006-11</strain>
    </source>
</reference>
<proteinExistence type="predicted"/>
<name>A0A1C7MER4_GRIFR</name>
<keyword evidence="2" id="KW-1185">Reference proteome</keyword>
<organism evidence="1 2">
    <name type="scientific">Grifola frondosa</name>
    <name type="common">Maitake</name>
    <name type="synonym">Polyporus frondosus</name>
    <dbReference type="NCBI Taxonomy" id="5627"/>
    <lineage>
        <taxon>Eukaryota</taxon>
        <taxon>Fungi</taxon>
        <taxon>Dikarya</taxon>
        <taxon>Basidiomycota</taxon>
        <taxon>Agaricomycotina</taxon>
        <taxon>Agaricomycetes</taxon>
        <taxon>Polyporales</taxon>
        <taxon>Grifolaceae</taxon>
        <taxon>Grifola</taxon>
    </lineage>
</organism>
<dbReference type="EMBL" id="LUGG01000007">
    <property type="protein sequence ID" value="OBZ73484.1"/>
    <property type="molecule type" value="Genomic_DNA"/>
</dbReference>
<evidence type="ECO:0000313" key="1">
    <source>
        <dbReference type="EMBL" id="OBZ73484.1"/>
    </source>
</evidence>
<dbReference type="Proteomes" id="UP000092993">
    <property type="component" value="Unassembled WGS sequence"/>
</dbReference>
<accession>A0A1C7MER4</accession>
<dbReference type="AlphaFoldDB" id="A0A1C7MER4"/>
<sequence length="123" mass="13284">MPPRIMPSLLPYIYIVTGLRIRVMLMSRATTIPRFFNLYNPSALAFILGTAVNAAAPGKGTIAMLCDSDADCAKGLKCLGVSETCTIGGFKETIGVQLWAPSLAACSGGTGGREVDWRRRRWM</sequence>